<proteinExistence type="predicted"/>
<reference evidence="3" key="1">
    <citation type="submission" date="2020-01" db="EMBL/GenBank/DDBJ databases">
        <title>Genome sequence of Kobresia littledalei, the first chromosome-level genome in the family Cyperaceae.</title>
        <authorList>
            <person name="Qu G."/>
        </authorList>
    </citation>
    <scope>NUCLEOTIDE SEQUENCE</scope>
    <source>
        <strain evidence="3">C.B.Clarke</strain>
        <tissue evidence="3">Leaf</tissue>
    </source>
</reference>
<keyword evidence="4" id="KW-1185">Reference proteome</keyword>
<dbReference type="GO" id="GO:0016459">
    <property type="term" value="C:myosin complex"/>
    <property type="evidence" value="ECO:0007669"/>
    <property type="project" value="InterPro"/>
</dbReference>
<dbReference type="PANTHER" id="PTHR34969:SF1">
    <property type="entry name" value="TH1 DOMAIN-CONTAINING PROTEIN"/>
    <property type="match status" value="1"/>
</dbReference>
<dbReference type="OrthoDB" id="6108017at2759"/>
<accession>A0A833QSS8</accession>
<dbReference type="PROSITE" id="PS51757">
    <property type="entry name" value="TH1"/>
    <property type="match status" value="1"/>
</dbReference>
<evidence type="ECO:0000313" key="3">
    <source>
        <dbReference type="EMBL" id="KAF3328644.1"/>
    </source>
</evidence>
<dbReference type="InterPro" id="IPR010926">
    <property type="entry name" value="Myosin_TH1"/>
</dbReference>
<comment type="caution">
    <text evidence="3">The sequence shown here is derived from an EMBL/GenBank/DDBJ whole genome shotgun (WGS) entry which is preliminary data.</text>
</comment>
<evidence type="ECO:0000259" key="2">
    <source>
        <dbReference type="PROSITE" id="PS51757"/>
    </source>
</evidence>
<organism evidence="3 4">
    <name type="scientific">Carex littledalei</name>
    <dbReference type="NCBI Taxonomy" id="544730"/>
    <lineage>
        <taxon>Eukaryota</taxon>
        <taxon>Viridiplantae</taxon>
        <taxon>Streptophyta</taxon>
        <taxon>Embryophyta</taxon>
        <taxon>Tracheophyta</taxon>
        <taxon>Spermatophyta</taxon>
        <taxon>Magnoliopsida</taxon>
        <taxon>Liliopsida</taxon>
        <taxon>Poales</taxon>
        <taxon>Cyperaceae</taxon>
        <taxon>Cyperoideae</taxon>
        <taxon>Cariceae</taxon>
        <taxon>Carex</taxon>
        <taxon>Carex subgen. Euthyceras</taxon>
    </lineage>
</organism>
<dbReference type="PANTHER" id="PTHR34969">
    <property type="entry name" value="OS01G0621700 PROTEIN"/>
    <property type="match status" value="1"/>
</dbReference>
<evidence type="ECO:0000256" key="1">
    <source>
        <dbReference type="SAM" id="MobiDB-lite"/>
    </source>
</evidence>
<dbReference type="AlphaFoldDB" id="A0A833QSS8"/>
<feature type="domain" description="TH1" evidence="2">
    <location>
        <begin position="37"/>
        <end position="175"/>
    </location>
</feature>
<dbReference type="Pfam" id="PF06017">
    <property type="entry name" value="Myosin_TH1"/>
    <property type="match status" value="1"/>
</dbReference>
<sequence length="175" mass="19865">MDRVKLLSQNHQQEKEEGEGNNGRNEGTLLKPFMGVKARRLASFRTEVKGDYLDLESNAFLSDILSKRGDQKLLFADRIIKLTGSGKIKQRAMMITDRAIYLADMDSCALRRRISLASIDRICLSKLKDNFFALIIPTEYDCLMASTRKNEIVSILVEATKIKPSYEIAVVFSNR</sequence>
<dbReference type="EMBL" id="SWLB01000015">
    <property type="protein sequence ID" value="KAF3328644.1"/>
    <property type="molecule type" value="Genomic_DNA"/>
</dbReference>
<name>A0A833QSS8_9POAL</name>
<gene>
    <name evidence="3" type="ORF">FCM35_KLT05722</name>
</gene>
<evidence type="ECO:0000313" key="4">
    <source>
        <dbReference type="Proteomes" id="UP000623129"/>
    </source>
</evidence>
<feature type="region of interest" description="Disordered" evidence="1">
    <location>
        <begin position="1"/>
        <end position="27"/>
    </location>
</feature>
<dbReference type="Proteomes" id="UP000623129">
    <property type="component" value="Unassembled WGS sequence"/>
</dbReference>
<dbReference type="GO" id="GO:0003774">
    <property type="term" value="F:cytoskeletal motor activity"/>
    <property type="evidence" value="ECO:0007669"/>
    <property type="project" value="InterPro"/>
</dbReference>
<protein>
    <submittedName>
        <fullName evidence="3">Myosin ID heavy chain-like isoform X2</fullName>
    </submittedName>
</protein>